<comment type="similarity">
    <text evidence="2 5">Belongs to the GRF family.</text>
</comment>
<evidence type="ECO:0000256" key="1">
    <source>
        <dbReference type="ARBA" id="ARBA00004123"/>
    </source>
</evidence>
<comment type="caution">
    <text evidence="9">The sequence shown here is derived from an EMBL/GenBank/DDBJ whole genome shotgun (WGS) entry which is preliminary data.</text>
</comment>
<comment type="domain">
    <text evidence="5">The QLQ domain and WRC domain may be involved in protein-protein interaction and DNA-binding, respectively.</text>
</comment>
<keyword evidence="5" id="KW-0805">Transcription regulation</keyword>
<keyword evidence="3 4" id="KW-0539">Nucleus</keyword>
<dbReference type="InterPro" id="IPR014977">
    <property type="entry name" value="WRC_dom"/>
</dbReference>
<dbReference type="EMBL" id="NKXS01000977">
    <property type="protein sequence ID" value="PIN21243.1"/>
    <property type="molecule type" value="Genomic_DNA"/>
</dbReference>
<dbReference type="GO" id="GO:0006355">
    <property type="term" value="P:regulation of DNA-templated transcription"/>
    <property type="evidence" value="ECO:0007669"/>
    <property type="project" value="InterPro"/>
</dbReference>
<keyword evidence="5" id="KW-0010">Activator</keyword>
<reference evidence="10" key="1">
    <citation type="journal article" date="2018" name="Gigascience">
        <title>Genome assembly of the Pink Ipe (Handroanthus impetiginosus, Bignoniaceae), a highly valued, ecologically keystone Neotropical timber forest tree.</title>
        <authorList>
            <person name="Silva-Junior O.B."/>
            <person name="Grattapaglia D."/>
            <person name="Novaes E."/>
            <person name="Collevatti R.G."/>
        </authorList>
    </citation>
    <scope>NUCLEOTIDE SEQUENCE [LARGE SCALE GENOMIC DNA]</scope>
    <source>
        <strain evidence="10">cv. UFG-1</strain>
    </source>
</reference>
<dbReference type="GO" id="GO:0005524">
    <property type="term" value="F:ATP binding"/>
    <property type="evidence" value="ECO:0007669"/>
    <property type="project" value="UniProtKB-UniRule"/>
</dbReference>
<dbReference type="PANTHER" id="PTHR31602:SF111">
    <property type="entry name" value="GROWTH-REGULATING FACTOR"/>
    <property type="match status" value="1"/>
</dbReference>
<accession>A0A2G9HUV5</accession>
<feature type="region of interest" description="Disordered" evidence="6">
    <location>
        <begin position="339"/>
        <end position="359"/>
    </location>
</feature>
<protein>
    <recommendedName>
        <fullName evidence="5">Growth-regulating factor</fullName>
    </recommendedName>
</protein>
<evidence type="ECO:0000256" key="3">
    <source>
        <dbReference type="ARBA" id="ARBA00023242"/>
    </source>
</evidence>
<proteinExistence type="inferred from homology"/>
<dbReference type="InterPro" id="IPR031137">
    <property type="entry name" value="GRF"/>
</dbReference>
<dbReference type="GO" id="GO:0005634">
    <property type="term" value="C:nucleus"/>
    <property type="evidence" value="ECO:0007669"/>
    <property type="project" value="UniProtKB-SubCell"/>
</dbReference>
<name>A0A2G9HUV5_9LAMI</name>
<evidence type="ECO:0000313" key="10">
    <source>
        <dbReference type="Proteomes" id="UP000231279"/>
    </source>
</evidence>
<dbReference type="SMART" id="SM00951">
    <property type="entry name" value="QLQ"/>
    <property type="match status" value="1"/>
</dbReference>
<dbReference type="Pfam" id="PF08879">
    <property type="entry name" value="WRC"/>
    <property type="match status" value="1"/>
</dbReference>
<evidence type="ECO:0000259" key="7">
    <source>
        <dbReference type="PROSITE" id="PS51666"/>
    </source>
</evidence>
<feature type="compositionally biased region" description="Low complexity" evidence="6">
    <location>
        <begin position="253"/>
        <end position="265"/>
    </location>
</feature>
<evidence type="ECO:0000256" key="6">
    <source>
        <dbReference type="SAM" id="MobiDB-lite"/>
    </source>
</evidence>
<dbReference type="Pfam" id="PF08880">
    <property type="entry name" value="QLQ"/>
    <property type="match status" value="1"/>
</dbReference>
<comment type="function">
    <text evidence="5">Transcription activator.</text>
</comment>
<evidence type="ECO:0000259" key="8">
    <source>
        <dbReference type="PROSITE" id="PS51667"/>
    </source>
</evidence>
<feature type="compositionally biased region" description="Polar residues" evidence="6">
    <location>
        <begin position="271"/>
        <end position="280"/>
    </location>
</feature>
<feature type="domain" description="QLQ" evidence="7">
    <location>
        <begin position="138"/>
        <end position="173"/>
    </location>
</feature>
<gene>
    <name evidence="9" type="ORF">CDL12_06060</name>
</gene>
<dbReference type="GO" id="GO:0006351">
    <property type="term" value="P:DNA-templated transcription"/>
    <property type="evidence" value="ECO:0007669"/>
    <property type="project" value="UniProtKB-UniRule"/>
</dbReference>
<dbReference type="OrthoDB" id="1927209at2759"/>
<dbReference type="AlphaFoldDB" id="A0A2G9HUV5"/>
<evidence type="ECO:0000313" key="9">
    <source>
        <dbReference type="EMBL" id="PIN21243.1"/>
    </source>
</evidence>
<dbReference type="Proteomes" id="UP000231279">
    <property type="component" value="Unassembled WGS sequence"/>
</dbReference>
<dbReference type="InterPro" id="IPR014978">
    <property type="entry name" value="Gln-Leu-Gln_QLQ"/>
</dbReference>
<feature type="short sequence motif" description="Bipartite nuclear localization signal" evidence="4">
    <location>
        <begin position="209"/>
        <end position="219"/>
    </location>
</feature>
<sequence length="444" mass="48206">MLNAFLISPSPFSSFMDFGVLGFDNLVCSNSDTADDVNKYGSGFLNQDRTVNQDDFRAFKVPKTSSCNEATVKLPLQRCNNGAILTESHQQMLSFSSQTVALPFYQQTSSAITRGPGYGYGGLNGTSMYGVPSGVRGPFTPSQWIELELQALIYKYITANVPIPSYLLNPIRIALESCGFSRFSGLRTNALGWGAFHPGFANTDPEPGRCRRTDGKKWRCSREAVADQKYCERHMNRGRHRSRKPVESQHGQSASRTNTTNATSAPVVPSGSASIVKQHNAHQDSSFGSVCSDSLLNPLNTNSSFLNCRNYSTHGDLNDHEADRTRLSISIPVVTSDFMSSSPANEKLTTSPSRLSRDPETTQMGLGPLGEVLHNNTNQSKNAMALNLIDHWDHSPRVGSYPSLALRGTFGSGSRAESSKALDRDSFCSGLIGAGLILPTLPAS</sequence>
<feature type="compositionally biased region" description="Polar residues" evidence="6">
    <location>
        <begin position="339"/>
        <end position="354"/>
    </location>
</feature>
<dbReference type="PANTHER" id="PTHR31602">
    <property type="entry name" value="GROWTH-REGULATING FACTOR 5"/>
    <property type="match status" value="1"/>
</dbReference>
<feature type="domain" description="WRC" evidence="8">
    <location>
        <begin position="204"/>
        <end position="248"/>
    </location>
</feature>
<evidence type="ECO:0000256" key="2">
    <source>
        <dbReference type="ARBA" id="ARBA00008122"/>
    </source>
</evidence>
<keyword evidence="10" id="KW-1185">Reference proteome</keyword>
<evidence type="ECO:0000256" key="4">
    <source>
        <dbReference type="PROSITE-ProRule" id="PRU01002"/>
    </source>
</evidence>
<dbReference type="GO" id="GO:0099402">
    <property type="term" value="P:plant organ development"/>
    <property type="evidence" value="ECO:0007669"/>
    <property type="project" value="UniProtKB-ARBA"/>
</dbReference>
<dbReference type="PROSITE" id="PS51667">
    <property type="entry name" value="WRC"/>
    <property type="match status" value="1"/>
</dbReference>
<dbReference type="PROSITE" id="PS51666">
    <property type="entry name" value="QLQ"/>
    <property type="match status" value="1"/>
</dbReference>
<dbReference type="STRING" id="429701.A0A2G9HUV5"/>
<organism evidence="9 10">
    <name type="scientific">Handroanthus impetiginosus</name>
    <dbReference type="NCBI Taxonomy" id="429701"/>
    <lineage>
        <taxon>Eukaryota</taxon>
        <taxon>Viridiplantae</taxon>
        <taxon>Streptophyta</taxon>
        <taxon>Embryophyta</taxon>
        <taxon>Tracheophyta</taxon>
        <taxon>Spermatophyta</taxon>
        <taxon>Magnoliopsida</taxon>
        <taxon>eudicotyledons</taxon>
        <taxon>Gunneridae</taxon>
        <taxon>Pentapetalae</taxon>
        <taxon>asterids</taxon>
        <taxon>lamiids</taxon>
        <taxon>Lamiales</taxon>
        <taxon>Bignoniaceae</taxon>
        <taxon>Crescentiina</taxon>
        <taxon>Tabebuia alliance</taxon>
        <taxon>Handroanthus</taxon>
    </lineage>
</organism>
<feature type="short sequence motif" description="Bipartite nuclear localization signal" evidence="4">
    <location>
        <begin position="237"/>
        <end position="244"/>
    </location>
</feature>
<feature type="region of interest" description="Disordered" evidence="6">
    <location>
        <begin position="231"/>
        <end position="280"/>
    </location>
</feature>
<comment type="subcellular location">
    <subcellularLocation>
        <location evidence="1 4 5">Nucleus</location>
    </subcellularLocation>
</comment>
<keyword evidence="5" id="KW-0804">Transcription</keyword>
<evidence type="ECO:0000256" key="5">
    <source>
        <dbReference type="RuleBase" id="RU367127"/>
    </source>
</evidence>